<dbReference type="EMBL" id="JBGEDP010000003">
    <property type="protein sequence ID" value="MEY8019165.1"/>
    <property type="molecule type" value="Genomic_DNA"/>
</dbReference>
<dbReference type="Proteomes" id="UP001564760">
    <property type="component" value="Unassembled WGS sequence"/>
</dbReference>
<gene>
    <name evidence="2" type="ORF">AB8998_31460</name>
</gene>
<name>A0ABV4C9X7_9MYCO</name>
<evidence type="ECO:0000313" key="3">
    <source>
        <dbReference type="Proteomes" id="UP001564760"/>
    </source>
</evidence>
<accession>A0ABV4C9X7</accession>
<evidence type="ECO:0000256" key="1">
    <source>
        <dbReference type="SAM" id="MobiDB-lite"/>
    </source>
</evidence>
<feature type="region of interest" description="Disordered" evidence="1">
    <location>
        <begin position="56"/>
        <end position="75"/>
    </location>
</feature>
<protein>
    <recommendedName>
        <fullName evidence="4">Fis family transcriptional regulator</fullName>
    </recommendedName>
</protein>
<reference evidence="2 3" key="1">
    <citation type="submission" date="2024-08" db="EMBL/GenBank/DDBJ databases">
        <title>Mycobacterium servetensis sp. nov., a novel rapid-growing mycobacterial species recovered from a human patient in Zaragoza, Spain.</title>
        <authorList>
            <person name="Tristancho-Baro A.I."/>
            <person name="Buenestado-Serrano S."/>
            <person name="Garcia De Viedma D."/>
            <person name="Milagro-Beamonte A."/>
            <person name="Burillo N."/>
            <person name="Sanz S."/>
            <person name="Lopez-Calleja A.I."/>
            <person name="Penas-Utrilla D."/>
            <person name="Guardingo M."/>
            <person name="Garcia M.J."/>
            <person name="Vinuelas-Bayon J."/>
        </authorList>
    </citation>
    <scope>NUCLEOTIDE SEQUENCE [LARGE SCALE GENOMIC DNA]</scope>
    <source>
        <strain evidence="3">HUMS_12744610</strain>
    </source>
</reference>
<comment type="caution">
    <text evidence="2">The sequence shown here is derived from an EMBL/GenBank/DDBJ whole genome shotgun (WGS) entry which is preliminary data.</text>
</comment>
<evidence type="ECO:0000313" key="2">
    <source>
        <dbReference type="EMBL" id="MEY8019165.1"/>
    </source>
</evidence>
<evidence type="ECO:0008006" key="4">
    <source>
        <dbReference type="Google" id="ProtNLM"/>
    </source>
</evidence>
<sequence>MKGVERGDAAETKVVQLTRAALLRAAGLDDRPAAAAALAAGATYTEVGAVLGMTQQGASARMRPYRDTAQVGGTP</sequence>
<organism evidence="2 3">
    <name type="scientific">Mycobacterium servetii</name>
    <dbReference type="NCBI Taxonomy" id="3237418"/>
    <lineage>
        <taxon>Bacteria</taxon>
        <taxon>Bacillati</taxon>
        <taxon>Actinomycetota</taxon>
        <taxon>Actinomycetes</taxon>
        <taxon>Mycobacteriales</taxon>
        <taxon>Mycobacteriaceae</taxon>
        <taxon>Mycobacterium</taxon>
    </lineage>
</organism>
<proteinExistence type="predicted"/>
<keyword evidence="3" id="KW-1185">Reference proteome</keyword>
<dbReference type="RefSeq" id="WP_369742189.1">
    <property type="nucleotide sequence ID" value="NZ_JBGEDP010000003.1"/>
</dbReference>